<keyword evidence="3" id="KW-1185">Reference proteome</keyword>
<evidence type="ECO:0000313" key="3">
    <source>
        <dbReference type="Proteomes" id="UP000010931"/>
    </source>
</evidence>
<dbReference type="EMBL" id="AEJB01000663">
    <property type="protein sequence ID" value="ELP61649.1"/>
    <property type="molecule type" value="Genomic_DNA"/>
</dbReference>
<proteinExistence type="predicted"/>
<sequence>METVLLRKYVSIQMGPYGAGPSSVQPRRPDRLFPARPSGFPVS</sequence>
<accession>L7ERZ3</accession>
<protein>
    <submittedName>
        <fullName evidence="2">Uncharacterized protein</fullName>
    </submittedName>
</protein>
<dbReference type="Proteomes" id="UP000010931">
    <property type="component" value="Unassembled WGS sequence"/>
</dbReference>
<dbReference type="PATRIC" id="fig|698760.3.peg.9404"/>
<organism evidence="2 3">
    <name type="scientific">Streptomyces turgidiscabies (strain Car8)</name>
    <dbReference type="NCBI Taxonomy" id="698760"/>
    <lineage>
        <taxon>Bacteria</taxon>
        <taxon>Bacillati</taxon>
        <taxon>Actinomycetota</taxon>
        <taxon>Actinomycetes</taxon>
        <taxon>Kitasatosporales</taxon>
        <taxon>Streptomycetaceae</taxon>
        <taxon>Streptomyces</taxon>
    </lineage>
</organism>
<dbReference type="AlphaFoldDB" id="L7ERZ3"/>
<evidence type="ECO:0000313" key="2">
    <source>
        <dbReference type="EMBL" id="ELP61649.1"/>
    </source>
</evidence>
<comment type="caution">
    <text evidence="2">The sequence shown here is derived from an EMBL/GenBank/DDBJ whole genome shotgun (WGS) entry which is preliminary data.</text>
</comment>
<gene>
    <name evidence="2" type="ORF">STRTUCAR8_05281</name>
</gene>
<feature type="region of interest" description="Disordered" evidence="1">
    <location>
        <begin position="15"/>
        <end position="43"/>
    </location>
</feature>
<evidence type="ECO:0000256" key="1">
    <source>
        <dbReference type="SAM" id="MobiDB-lite"/>
    </source>
</evidence>
<reference evidence="2 3" key="1">
    <citation type="journal article" date="2011" name="Plasmid">
        <title>Streptomyces turgidiscabies Car8 contains a modular pathogenicity island that shares virulence genes with other actinobacterial plant pathogens.</title>
        <authorList>
            <person name="Huguet-Tapia J.C."/>
            <person name="Badger J.H."/>
            <person name="Loria R."/>
            <person name="Pettis G.S."/>
        </authorList>
    </citation>
    <scope>NUCLEOTIDE SEQUENCE [LARGE SCALE GENOMIC DNA]</scope>
    <source>
        <strain evidence="2 3">Car8</strain>
    </source>
</reference>
<name>L7ERZ3_STRT8</name>